<gene>
    <name evidence="1" type="ORF">DB769_12685</name>
</gene>
<organism evidence="1 2">
    <name type="scientific">Xanthomonas perforans</name>
    <dbReference type="NCBI Taxonomy" id="442694"/>
    <lineage>
        <taxon>Bacteria</taxon>
        <taxon>Pseudomonadati</taxon>
        <taxon>Pseudomonadota</taxon>
        <taxon>Gammaproteobacteria</taxon>
        <taxon>Lysobacterales</taxon>
        <taxon>Lysobacteraceae</taxon>
        <taxon>Xanthomonas</taxon>
    </lineage>
</organism>
<dbReference type="AlphaFoldDB" id="A0AAQ0YNS4"/>
<protein>
    <submittedName>
        <fullName evidence="1">Uncharacterized protein</fullName>
    </submittedName>
</protein>
<evidence type="ECO:0000313" key="2">
    <source>
        <dbReference type="Proteomes" id="UP000289372"/>
    </source>
</evidence>
<dbReference type="Proteomes" id="UP000289372">
    <property type="component" value="Unassembled WGS sequence"/>
</dbReference>
<proteinExistence type="predicted"/>
<accession>A0AAQ0YNS4</accession>
<dbReference type="EMBL" id="PUUL01000069">
    <property type="protein sequence ID" value="RXD53266.1"/>
    <property type="molecule type" value="Genomic_DNA"/>
</dbReference>
<sequence length="70" mass="7212">MSGRRCAQWALAGTRGNGAHLEAATRGELARSGTCCRRRAHLADGDTTSPAGISAVDIARIVPAPDPPSE</sequence>
<reference evidence="1 2" key="1">
    <citation type="submission" date="2018-02" db="EMBL/GenBank/DDBJ databases">
        <title>Characterization of Xanthomonas diversity in transplant houses and field plants.</title>
        <authorList>
            <person name="Abrahamian P."/>
            <person name="Timilsina S."/>
            <person name="Minsavage G.V."/>
            <person name="Goss E.M."/>
            <person name="Jones J.B."/>
            <person name="Vallad G.E."/>
        </authorList>
    </citation>
    <scope>NUCLEOTIDE SEQUENCE [LARGE SCALE GENOMIC DNA]</scope>
    <source>
        <strain evidence="1 2">GEV2132</strain>
    </source>
</reference>
<evidence type="ECO:0000313" key="1">
    <source>
        <dbReference type="EMBL" id="RXD53266.1"/>
    </source>
</evidence>
<name>A0AAQ0YNS4_XANPE</name>
<comment type="caution">
    <text evidence="1">The sequence shown here is derived from an EMBL/GenBank/DDBJ whole genome shotgun (WGS) entry which is preliminary data.</text>
</comment>
<dbReference type="KEGG" id="xpe:BJD13_14120"/>